<dbReference type="KEGG" id="cmp:Cha6605_1846"/>
<dbReference type="GO" id="GO:0015093">
    <property type="term" value="F:ferrous iron transmembrane transporter activity"/>
    <property type="evidence" value="ECO:0007669"/>
    <property type="project" value="TreeGrafter"/>
</dbReference>
<dbReference type="PANTHER" id="PTHR31632">
    <property type="entry name" value="IRON TRANSPORTER FTH1"/>
    <property type="match status" value="1"/>
</dbReference>
<dbReference type="AlphaFoldDB" id="K9UDQ3"/>
<protein>
    <submittedName>
        <fullName evidence="7">High-affinity Fe2+/Pb2+ permease</fullName>
    </submittedName>
</protein>
<comment type="similarity">
    <text evidence="2">Belongs to the oxidase-dependent Fe transporter (OFeT) (TC 9.A.10.1) family.</text>
</comment>
<gene>
    <name evidence="7" type="ORF">Cha6605_1846</name>
</gene>
<reference evidence="7 8" key="1">
    <citation type="submission" date="2012-05" db="EMBL/GenBank/DDBJ databases">
        <title>Finished chromosome of genome of Chamaesiphon sp. PCC 6605.</title>
        <authorList>
            <consortium name="US DOE Joint Genome Institute"/>
            <person name="Gugger M."/>
            <person name="Coursin T."/>
            <person name="Rippka R."/>
            <person name="Tandeau De Marsac N."/>
            <person name="Huntemann M."/>
            <person name="Wei C.-L."/>
            <person name="Han J."/>
            <person name="Detter J.C."/>
            <person name="Han C."/>
            <person name="Tapia R."/>
            <person name="Chen A."/>
            <person name="Kyrpides N."/>
            <person name="Mavromatis K."/>
            <person name="Markowitz V."/>
            <person name="Szeto E."/>
            <person name="Ivanova N."/>
            <person name="Pagani I."/>
            <person name="Pati A."/>
            <person name="Goodwin L."/>
            <person name="Nordberg H.P."/>
            <person name="Cantor M.N."/>
            <person name="Hua S.X."/>
            <person name="Woyke T."/>
            <person name="Kerfeld C.A."/>
        </authorList>
    </citation>
    <scope>NUCLEOTIDE SEQUENCE [LARGE SCALE GENOMIC DNA]</scope>
    <source>
        <strain evidence="8">ATCC 27169 / PCC 6605</strain>
    </source>
</reference>
<dbReference type="InterPro" id="IPR004923">
    <property type="entry name" value="FTR1/Fip1/EfeU"/>
</dbReference>
<dbReference type="EMBL" id="CP003600">
    <property type="protein sequence ID" value="AFY92960.1"/>
    <property type="molecule type" value="Genomic_DNA"/>
</dbReference>
<keyword evidence="4 6" id="KW-1133">Transmembrane helix</keyword>
<feature type="transmembrane region" description="Helical" evidence="6">
    <location>
        <begin position="6"/>
        <end position="31"/>
    </location>
</feature>
<dbReference type="STRING" id="1173020.Cha6605_1846"/>
<feature type="transmembrane region" description="Helical" evidence="6">
    <location>
        <begin position="191"/>
        <end position="210"/>
    </location>
</feature>
<feature type="transmembrane region" description="Helical" evidence="6">
    <location>
        <begin position="129"/>
        <end position="151"/>
    </location>
</feature>
<proteinExistence type="inferred from homology"/>
<evidence type="ECO:0000256" key="5">
    <source>
        <dbReference type="ARBA" id="ARBA00023136"/>
    </source>
</evidence>
<dbReference type="PANTHER" id="PTHR31632:SF2">
    <property type="entry name" value="PLASMA MEMBRANE IRON PERMEASE"/>
    <property type="match status" value="1"/>
</dbReference>
<keyword evidence="3 6" id="KW-0812">Transmembrane</keyword>
<keyword evidence="5 6" id="KW-0472">Membrane</keyword>
<feature type="transmembrane region" description="Helical" evidence="6">
    <location>
        <begin position="157"/>
        <end position="179"/>
    </location>
</feature>
<evidence type="ECO:0000256" key="4">
    <source>
        <dbReference type="ARBA" id="ARBA00022989"/>
    </source>
</evidence>
<evidence type="ECO:0000313" key="8">
    <source>
        <dbReference type="Proteomes" id="UP000010366"/>
    </source>
</evidence>
<dbReference type="eggNOG" id="COG0672">
    <property type="taxonomic scope" value="Bacteria"/>
</dbReference>
<sequence length="323" mass="35519">MDFSSALPTFIITFREGVEAALVIGIVFAYLKKAGQTHLKNWIYFGIGAGIAVSAMAGVAFEWVIKGLGDANQQYAGAIEPLMEGVFGLLAIGLLSWMLIWMARHAKGLKQEVESAVGSALKTDAQAGWGIFGLVFFAILREGFETVLFIASKFQQGIVPVVGAIAGVVTASLMGMLLFKWGMRLNIRKFFAVMGVLLLLIIAGLVVTSLGKFDQAINAVAQMSRESQGMCFFYERFAKPADKDCILGPMVWNLSKTLPEDRFPGMVFAALFGYAQRLYLVQAVCYFFFLVGVGSIYLQPKTWRLSWFRNSHKGTDLPQTSKR</sequence>
<feature type="transmembrane region" description="Helical" evidence="6">
    <location>
        <begin position="85"/>
        <end position="103"/>
    </location>
</feature>
<dbReference type="OrthoDB" id="8215804at2"/>
<evidence type="ECO:0000256" key="6">
    <source>
        <dbReference type="SAM" id="Phobius"/>
    </source>
</evidence>
<evidence type="ECO:0000256" key="3">
    <source>
        <dbReference type="ARBA" id="ARBA00022692"/>
    </source>
</evidence>
<comment type="subcellular location">
    <subcellularLocation>
        <location evidence="1">Membrane</location>
        <topology evidence="1">Multi-pass membrane protein</topology>
    </subcellularLocation>
</comment>
<keyword evidence="8" id="KW-1185">Reference proteome</keyword>
<feature type="transmembrane region" description="Helical" evidence="6">
    <location>
        <begin position="43"/>
        <end position="65"/>
    </location>
</feature>
<evidence type="ECO:0000256" key="1">
    <source>
        <dbReference type="ARBA" id="ARBA00004141"/>
    </source>
</evidence>
<dbReference type="Pfam" id="PF03239">
    <property type="entry name" value="FTR1"/>
    <property type="match status" value="1"/>
</dbReference>
<feature type="transmembrane region" description="Helical" evidence="6">
    <location>
        <begin position="278"/>
        <end position="298"/>
    </location>
</feature>
<dbReference type="HOGENOM" id="CLU_077905_0_1_3"/>
<evidence type="ECO:0000313" key="7">
    <source>
        <dbReference type="EMBL" id="AFY92960.1"/>
    </source>
</evidence>
<dbReference type="Proteomes" id="UP000010366">
    <property type="component" value="Chromosome"/>
</dbReference>
<dbReference type="RefSeq" id="WP_015159130.1">
    <property type="nucleotide sequence ID" value="NC_019697.1"/>
</dbReference>
<name>K9UDQ3_CHAP6</name>
<evidence type="ECO:0000256" key="2">
    <source>
        <dbReference type="ARBA" id="ARBA00008333"/>
    </source>
</evidence>
<organism evidence="7 8">
    <name type="scientific">Chamaesiphon minutus (strain ATCC 27169 / PCC 6605)</name>
    <dbReference type="NCBI Taxonomy" id="1173020"/>
    <lineage>
        <taxon>Bacteria</taxon>
        <taxon>Bacillati</taxon>
        <taxon>Cyanobacteriota</taxon>
        <taxon>Cyanophyceae</taxon>
        <taxon>Gomontiellales</taxon>
        <taxon>Chamaesiphonaceae</taxon>
        <taxon>Chamaesiphon</taxon>
    </lineage>
</organism>
<accession>K9UDQ3</accession>
<dbReference type="GO" id="GO:0033573">
    <property type="term" value="C:high-affinity iron permease complex"/>
    <property type="evidence" value="ECO:0007669"/>
    <property type="project" value="InterPro"/>
</dbReference>